<evidence type="ECO:0000256" key="8">
    <source>
        <dbReference type="RuleBase" id="RU367062"/>
    </source>
</evidence>
<evidence type="ECO:0000256" key="1">
    <source>
        <dbReference type="ARBA" id="ARBA00003470"/>
    </source>
</evidence>
<sequence length="531" mass="60086">MLFGTARSERHLHVSAGNLVRWLRTKGIHANADGLLGPNELKIRLRRKARKAKLLGNSGLTPSEDDGISTRWICVNLGTIGWTSAEAELQSDDGRFSGFGAPRTGTTIVVQLFTDAKRKELDLETLWDRILQRQARADSGNAGPDIQKPSSPLQVPGPRTTHPFSRPGQQRVLSTYAPRRAGLSDFTDRTDQVIQTPLRKPGLRIVDDVLALSPSGKFGALEKLRTHFVQLPEPLAHEALRFRDAPSGFMQAWNKVVSSLPSDRTWRFRLWLYSTGRKMGHLDYNLSGLRGLVREMQLSCIQPGQDHYLVLLQAIYTEPGGSDDLLKAQSELAVELLDTMYERGDAVITADILVTVMESLARSGVSGPEMERLQSVLDKLIVQAKLPYLGETLLMRLMDAYAFQGNWDRFWEVWRIPPRFQMARSPVMYTYVYRRLADTGHQSRCVHAVRSCFWEMLAEDPPVVPQDELLEALRACIKVADPEAISLDWRLLNTWDMDKEDKGKLRRREFVKLAKALRKMERRRGYAEGTA</sequence>
<keyword evidence="11" id="KW-1185">Reference proteome</keyword>
<keyword evidence="4 8" id="KW-0999">Mitochondrion inner membrane</keyword>
<evidence type="ECO:0000313" key="10">
    <source>
        <dbReference type="EMBL" id="KAJ9138460.1"/>
    </source>
</evidence>
<dbReference type="EMBL" id="JANBVO010000030">
    <property type="protein sequence ID" value="KAJ9138460.1"/>
    <property type="molecule type" value="Genomic_DNA"/>
</dbReference>
<keyword evidence="7 8" id="KW-0472">Membrane</keyword>
<gene>
    <name evidence="10" type="ORF">NKR23_g8488</name>
</gene>
<organism evidence="10 11">
    <name type="scientific">Pleurostoma richardsiae</name>
    <dbReference type="NCBI Taxonomy" id="41990"/>
    <lineage>
        <taxon>Eukaryota</taxon>
        <taxon>Fungi</taxon>
        <taxon>Dikarya</taxon>
        <taxon>Ascomycota</taxon>
        <taxon>Pezizomycotina</taxon>
        <taxon>Sordariomycetes</taxon>
        <taxon>Sordariomycetidae</taxon>
        <taxon>Calosphaeriales</taxon>
        <taxon>Pleurostomataceae</taxon>
        <taxon>Pleurostoma</taxon>
    </lineage>
</organism>
<keyword evidence="5 8" id="KW-0809">Transit peptide</keyword>
<keyword evidence="6 8" id="KW-0496">Mitochondrion</keyword>
<dbReference type="Proteomes" id="UP001174694">
    <property type="component" value="Unassembled WGS sequence"/>
</dbReference>
<evidence type="ECO:0000256" key="5">
    <source>
        <dbReference type="ARBA" id="ARBA00022946"/>
    </source>
</evidence>
<comment type="caution">
    <text evidence="10">The sequence shown here is derived from an EMBL/GenBank/DDBJ whole genome shotgun (WGS) entry which is preliminary data.</text>
</comment>
<proteinExistence type="inferred from homology"/>
<name>A0AA38RIA1_9PEZI</name>
<dbReference type="Gene3D" id="1.25.40.10">
    <property type="entry name" value="Tetratricopeptide repeat domain"/>
    <property type="match status" value="1"/>
</dbReference>
<dbReference type="GO" id="GO:0005743">
    <property type="term" value="C:mitochondrial inner membrane"/>
    <property type="evidence" value="ECO:0007669"/>
    <property type="project" value="UniProtKB-SubCell"/>
</dbReference>
<accession>A0AA38RIA1</accession>
<dbReference type="InterPro" id="IPR011990">
    <property type="entry name" value="TPR-like_helical_dom_sf"/>
</dbReference>
<comment type="subcellular location">
    <subcellularLocation>
        <location evidence="2 8">Mitochondrion inner membrane</location>
        <topology evidence="2 8">Peripheral membrane protein</topology>
        <orientation evidence="2 8">Matrix side</orientation>
    </subcellularLocation>
</comment>
<evidence type="ECO:0000256" key="4">
    <source>
        <dbReference type="ARBA" id="ARBA00022792"/>
    </source>
</evidence>
<evidence type="ECO:0000256" key="7">
    <source>
        <dbReference type="ARBA" id="ARBA00023136"/>
    </source>
</evidence>
<dbReference type="GO" id="GO:0048255">
    <property type="term" value="P:mRNA stabilization"/>
    <property type="evidence" value="ECO:0007669"/>
    <property type="project" value="TreeGrafter"/>
</dbReference>
<evidence type="ECO:0000313" key="11">
    <source>
        <dbReference type="Proteomes" id="UP001174694"/>
    </source>
</evidence>
<dbReference type="InterPro" id="IPR040152">
    <property type="entry name" value="Atp25"/>
</dbReference>
<dbReference type="GO" id="GO:0140053">
    <property type="term" value="P:mitochondrial gene expression"/>
    <property type="evidence" value="ECO:0007669"/>
    <property type="project" value="UniProtKB-UniRule"/>
</dbReference>
<evidence type="ECO:0000256" key="6">
    <source>
        <dbReference type="ARBA" id="ARBA00023128"/>
    </source>
</evidence>
<comment type="function">
    <text evidence="8">Mitochondrial mRNA stabilization factor.</text>
</comment>
<evidence type="ECO:0000256" key="9">
    <source>
        <dbReference type="SAM" id="MobiDB-lite"/>
    </source>
</evidence>
<evidence type="ECO:0000256" key="3">
    <source>
        <dbReference type="ARBA" id="ARBA00010787"/>
    </source>
</evidence>
<dbReference type="Gene3D" id="3.30.460.10">
    <property type="entry name" value="Beta Polymerase, domain 2"/>
    <property type="match status" value="1"/>
</dbReference>
<feature type="region of interest" description="Disordered" evidence="9">
    <location>
        <begin position="136"/>
        <end position="169"/>
    </location>
</feature>
<evidence type="ECO:0000256" key="2">
    <source>
        <dbReference type="ARBA" id="ARBA00004443"/>
    </source>
</evidence>
<dbReference type="PANTHER" id="PTHR28087">
    <property type="entry name" value="ATPASE SYNTHESIS PROTEIN 25, MITOCHONDRIAL"/>
    <property type="match status" value="1"/>
</dbReference>
<dbReference type="AlphaFoldDB" id="A0AA38RIA1"/>
<protein>
    <recommendedName>
        <fullName evidence="8">ATPase synthesis protein 25</fullName>
    </recommendedName>
</protein>
<reference evidence="10" key="1">
    <citation type="submission" date="2022-07" db="EMBL/GenBank/DDBJ databases">
        <title>Fungi with potential for degradation of polypropylene.</title>
        <authorList>
            <person name="Gostincar C."/>
        </authorList>
    </citation>
    <scope>NUCLEOTIDE SEQUENCE</scope>
    <source>
        <strain evidence="10">EXF-13308</strain>
    </source>
</reference>
<dbReference type="InterPro" id="IPR043519">
    <property type="entry name" value="NT_sf"/>
</dbReference>
<dbReference type="PANTHER" id="PTHR28087:SF1">
    <property type="entry name" value="ATPASE SYNTHESIS PROTEIN 25, MITOCHONDRIAL"/>
    <property type="match status" value="1"/>
</dbReference>
<comment type="similarity">
    <text evidence="3 8">Belongs to the ATP25 family.</text>
</comment>
<comment type="function">
    <text evidence="1">Probable mitochondrial mRNA stabilization factor.</text>
</comment>